<evidence type="ECO:0000256" key="2">
    <source>
        <dbReference type="ARBA" id="ARBA00009959"/>
    </source>
</evidence>
<keyword evidence="4 9" id="KW-0479">Metal-binding</keyword>
<evidence type="ECO:0000256" key="7">
    <source>
        <dbReference type="ARBA" id="ARBA00022842"/>
    </source>
</evidence>
<keyword evidence="6 9" id="KW-0378">Hydrolase</keyword>
<evidence type="ECO:0000313" key="10">
    <source>
        <dbReference type="EMBL" id="MCR6546739.1"/>
    </source>
</evidence>
<dbReference type="EC" id="3.1.-.-" evidence="9"/>
<comment type="function">
    <text evidence="9">CRISPR (clustered regularly interspaced short palindromic repeat), is an adaptive immune system that provides protection against mobile genetic elements (viruses, transposable elements and conjugative plasmids). CRISPR clusters contain sequences complementary to antecedent mobile elements and target invading nucleic acids. CRISPR clusters are transcribed and processed into CRISPR RNA (crRNA). Functions as a ssRNA-specific endoribonuclease. Involved in the integration of spacer DNA into the CRISPR cassette.</text>
</comment>
<dbReference type="EMBL" id="JANPWE010000010">
    <property type="protein sequence ID" value="MCR6546739.1"/>
    <property type="molecule type" value="Genomic_DNA"/>
</dbReference>
<evidence type="ECO:0000256" key="3">
    <source>
        <dbReference type="ARBA" id="ARBA00022722"/>
    </source>
</evidence>
<evidence type="ECO:0000256" key="6">
    <source>
        <dbReference type="ARBA" id="ARBA00022801"/>
    </source>
</evidence>
<keyword evidence="5 9" id="KW-0255">Endonuclease</keyword>
<name>A0ABT1Y780_9FIRM</name>
<sequence length="101" mass="11659">MRVLVFFDLPTITSDERKEYTRFRKFLLKIGFIMMQESVYSKLALNTTVADAIVSNVRKNKPSAGLVQLLTLTEKQFSKMEFIVGEKNSHVIDSDERLIDL</sequence>
<evidence type="ECO:0000256" key="1">
    <source>
        <dbReference type="ARBA" id="ARBA00001946"/>
    </source>
</evidence>
<keyword evidence="7 9" id="KW-0460">Magnesium</keyword>
<evidence type="ECO:0000256" key="9">
    <source>
        <dbReference type="HAMAP-Rule" id="MF_01471"/>
    </source>
</evidence>
<accession>A0ABT1Y780</accession>
<dbReference type="NCBIfam" id="TIGR01573">
    <property type="entry name" value="cas2"/>
    <property type="match status" value="1"/>
</dbReference>
<organism evidence="10 11">
    <name type="scientific">Dehalobacterium formicoaceticum</name>
    <dbReference type="NCBI Taxonomy" id="51515"/>
    <lineage>
        <taxon>Bacteria</taxon>
        <taxon>Bacillati</taxon>
        <taxon>Bacillota</taxon>
        <taxon>Clostridia</taxon>
        <taxon>Eubacteriales</taxon>
        <taxon>Peptococcaceae</taxon>
        <taxon>Dehalobacterium</taxon>
    </lineage>
</organism>
<comment type="subunit">
    <text evidence="9">Homodimer, forms a heterotetramer with a Cas1 homodimer.</text>
</comment>
<protein>
    <recommendedName>
        <fullName evidence="9">CRISPR-associated endoribonuclease Cas2</fullName>
        <ecNumber evidence="9">3.1.-.-</ecNumber>
    </recommendedName>
</protein>
<gene>
    <name evidence="9 10" type="primary">cas2</name>
    <name evidence="10" type="ORF">NVS47_14670</name>
</gene>
<comment type="similarity">
    <text evidence="2 9">Belongs to the CRISPR-associated endoribonuclease Cas2 protein family.</text>
</comment>
<keyword evidence="11" id="KW-1185">Reference proteome</keyword>
<dbReference type="HAMAP" id="MF_01471">
    <property type="entry name" value="Cas2"/>
    <property type="match status" value="1"/>
</dbReference>
<evidence type="ECO:0000256" key="8">
    <source>
        <dbReference type="ARBA" id="ARBA00023118"/>
    </source>
</evidence>
<evidence type="ECO:0000256" key="4">
    <source>
        <dbReference type="ARBA" id="ARBA00022723"/>
    </source>
</evidence>
<dbReference type="RefSeq" id="WP_089612181.1">
    <property type="nucleotide sequence ID" value="NZ_CP022121.1"/>
</dbReference>
<evidence type="ECO:0000313" key="11">
    <source>
        <dbReference type="Proteomes" id="UP001524944"/>
    </source>
</evidence>
<dbReference type="InterPro" id="IPR021127">
    <property type="entry name" value="CRISPR_associated_Cas2"/>
</dbReference>
<dbReference type="GO" id="GO:0004519">
    <property type="term" value="F:endonuclease activity"/>
    <property type="evidence" value="ECO:0007669"/>
    <property type="project" value="UniProtKB-KW"/>
</dbReference>
<comment type="cofactor">
    <cofactor evidence="1 9">
        <name>Mg(2+)</name>
        <dbReference type="ChEBI" id="CHEBI:18420"/>
    </cofactor>
</comment>
<feature type="binding site" evidence="9">
    <location>
        <position position="8"/>
    </location>
    <ligand>
        <name>Mg(2+)</name>
        <dbReference type="ChEBI" id="CHEBI:18420"/>
        <note>catalytic</note>
    </ligand>
</feature>
<comment type="caution">
    <text evidence="10">The sequence shown here is derived from an EMBL/GenBank/DDBJ whole genome shotgun (WGS) entry which is preliminary data.</text>
</comment>
<dbReference type="SUPFAM" id="SSF143430">
    <property type="entry name" value="TTP0101/SSO1404-like"/>
    <property type="match status" value="1"/>
</dbReference>
<proteinExistence type="inferred from homology"/>
<keyword evidence="8 9" id="KW-0051">Antiviral defense</keyword>
<dbReference type="Pfam" id="PF09827">
    <property type="entry name" value="CRISPR_Cas2"/>
    <property type="match status" value="1"/>
</dbReference>
<keyword evidence="3 9" id="KW-0540">Nuclease</keyword>
<dbReference type="InterPro" id="IPR019199">
    <property type="entry name" value="Virulence_VapD/CRISPR_Cas2"/>
</dbReference>
<reference evidence="10 11" key="1">
    <citation type="submission" date="2022-08" db="EMBL/GenBank/DDBJ databases">
        <title>Proteogenomics of the novel Dehalobacterium formicoaceticum strain EZ94 highlights a key role of methyltransferases during anaerobic dichloromethane degradation.</title>
        <authorList>
            <person name="Wasmund K."/>
        </authorList>
    </citation>
    <scope>NUCLEOTIDE SEQUENCE [LARGE SCALE GENOMIC DNA]</scope>
    <source>
        <strain evidence="10 11">EZ94</strain>
    </source>
</reference>
<evidence type="ECO:0000256" key="5">
    <source>
        <dbReference type="ARBA" id="ARBA00022759"/>
    </source>
</evidence>
<dbReference type="Proteomes" id="UP001524944">
    <property type="component" value="Unassembled WGS sequence"/>
</dbReference>